<dbReference type="KEGG" id="nar:Saro_0722"/>
<dbReference type="EMBL" id="CP000248">
    <property type="protein sequence ID" value="ABD25169.1"/>
    <property type="molecule type" value="Genomic_DNA"/>
</dbReference>
<dbReference type="PANTHER" id="PTHR32309">
    <property type="entry name" value="TYROSINE-PROTEIN KINASE"/>
    <property type="match status" value="1"/>
</dbReference>
<feature type="transmembrane region" description="Helical" evidence="2">
    <location>
        <begin position="26"/>
        <end position="45"/>
    </location>
</feature>
<dbReference type="AlphaFoldDB" id="Q2GAF4"/>
<gene>
    <name evidence="3" type="ordered locus">Saro_0722</name>
</gene>
<feature type="transmembrane region" description="Helical" evidence="2">
    <location>
        <begin position="357"/>
        <end position="379"/>
    </location>
</feature>
<dbReference type="eggNOG" id="COG3524">
    <property type="taxonomic scope" value="Bacteria"/>
</dbReference>
<keyword evidence="2 3" id="KW-0812">Transmembrane</keyword>
<dbReference type="Gene3D" id="1.10.287.1490">
    <property type="match status" value="1"/>
</dbReference>
<name>Q2GAF4_NOVAD</name>
<dbReference type="GO" id="GO:0004713">
    <property type="term" value="F:protein tyrosine kinase activity"/>
    <property type="evidence" value="ECO:0007669"/>
    <property type="project" value="TreeGrafter"/>
</dbReference>
<feature type="coiled-coil region" evidence="1">
    <location>
        <begin position="168"/>
        <end position="259"/>
    </location>
</feature>
<dbReference type="InterPro" id="IPR050445">
    <property type="entry name" value="Bact_polysacc_biosynth/exp"/>
</dbReference>
<proteinExistence type="predicted"/>
<dbReference type="PANTHER" id="PTHR32309:SF13">
    <property type="entry name" value="FERRIC ENTEROBACTIN TRANSPORT PROTEIN FEPE"/>
    <property type="match status" value="1"/>
</dbReference>
<sequence length="385" mass="42296">MTAARQPAGPGRIRAWLAGIPLRHRWFALLVAVPIMLATLYYSAIASDEFVSQSRFVVKSSEGRGPQVSTLANLIQTSGISRGQEETSAVLDYLRSRNALQALLGSVDVRAAYARPGTDRLSRFPRPFEDPLNFENLYEFYSDKVEAYADPESGLAVLRVRAFDPAQAEAMNRNLLALGERLVNALNERAHGQAVREARRRVAEAEARVAAARHNLMSYRNRQQLMDPERQAGGVFTVMTALTSERAALQARLDQMRGATPGNPAIPGLRGRIAALGTEIDALAQRIAGADGAIASKLPPYETLLAEQEFATQTLAAAQAALEQARNSATRQQYYLERVVEPNRPDKAAYPRRLKSTLTIAAGILCLWFIGWMFVVGILEHAPED</sequence>
<evidence type="ECO:0000256" key="1">
    <source>
        <dbReference type="SAM" id="Coils"/>
    </source>
</evidence>
<keyword evidence="2" id="KW-1133">Transmembrane helix</keyword>
<accession>Q2GAF4</accession>
<keyword evidence="2" id="KW-0472">Membrane</keyword>
<dbReference type="STRING" id="279238.Saro_0722"/>
<protein>
    <submittedName>
        <fullName evidence="3">Putative capsule polysaccharide export ABC transporter transmembrane protein</fullName>
    </submittedName>
</protein>
<keyword evidence="4" id="KW-1185">Reference proteome</keyword>
<keyword evidence="1" id="KW-0175">Coiled coil</keyword>
<dbReference type="GO" id="GO:0005886">
    <property type="term" value="C:plasma membrane"/>
    <property type="evidence" value="ECO:0007669"/>
    <property type="project" value="TreeGrafter"/>
</dbReference>
<evidence type="ECO:0000256" key="2">
    <source>
        <dbReference type="SAM" id="Phobius"/>
    </source>
</evidence>
<evidence type="ECO:0000313" key="4">
    <source>
        <dbReference type="Proteomes" id="UP000009134"/>
    </source>
</evidence>
<dbReference type="Proteomes" id="UP000009134">
    <property type="component" value="Chromosome"/>
</dbReference>
<evidence type="ECO:0000313" key="3">
    <source>
        <dbReference type="EMBL" id="ABD25169.1"/>
    </source>
</evidence>
<organism evidence="3 4">
    <name type="scientific">Novosphingobium aromaticivorans (strain ATCC 700278 / DSM 12444 / CCUG 56034 / CIP 105152 / NBRC 16084 / F199)</name>
    <dbReference type="NCBI Taxonomy" id="279238"/>
    <lineage>
        <taxon>Bacteria</taxon>
        <taxon>Pseudomonadati</taxon>
        <taxon>Pseudomonadota</taxon>
        <taxon>Alphaproteobacteria</taxon>
        <taxon>Sphingomonadales</taxon>
        <taxon>Sphingomonadaceae</taxon>
        <taxon>Novosphingobium</taxon>
    </lineage>
</organism>
<dbReference type="HOGENOM" id="CLU_027864_0_1_5"/>
<reference evidence="4" key="1">
    <citation type="submission" date="2006-01" db="EMBL/GenBank/DDBJ databases">
        <title>Complete sequence of Novosphingobium aromaticivorans DSM 12444.</title>
        <authorList>
            <consortium name="US DOE Joint Genome Institute"/>
            <person name="Copeland A."/>
            <person name="Lucas S."/>
            <person name="Lapidus A."/>
            <person name="Barry K."/>
            <person name="Detter J.C."/>
            <person name="Glavina T."/>
            <person name="Hammon N."/>
            <person name="Israni S."/>
            <person name="Pitluck S."/>
            <person name="Chain P."/>
            <person name="Malfatti S."/>
            <person name="Shin M."/>
            <person name="Vergez L."/>
            <person name="Schmutz J."/>
            <person name="Larimer F."/>
            <person name="Land M."/>
            <person name="Kyrpides N."/>
            <person name="Ivanova N."/>
            <person name="Fredrickson J."/>
            <person name="Balkwill D."/>
            <person name="Romine M.F."/>
            <person name="Richardson P."/>
        </authorList>
    </citation>
    <scope>NUCLEOTIDE SEQUENCE [LARGE SCALE GENOMIC DNA]</scope>
    <source>
        <strain evidence="4">ATCC 700278 / DSM 12444 / CCUG 56034 / CIP 105152 / NBRC 16084 / F199</strain>
    </source>
</reference>